<organism evidence="3 4">
    <name type="scientific">Actinomadura meridiana</name>
    <dbReference type="NCBI Taxonomy" id="559626"/>
    <lineage>
        <taxon>Bacteria</taxon>
        <taxon>Bacillati</taxon>
        <taxon>Actinomycetota</taxon>
        <taxon>Actinomycetes</taxon>
        <taxon>Streptosporangiales</taxon>
        <taxon>Thermomonosporaceae</taxon>
        <taxon>Actinomadura</taxon>
    </lineage>
</organism>
<dbReference type="CDD" id="cd16936">
    <property type="entry name" value="HATPase_RsbW-like"/>
    <property type="match status" value="1"/>
</dbReference>
<dbReference type="PANTHER" id="PTHR35526">
    <property type="entry name" value="ANTI-SIGMA-F FACTOR RSBW-RELATED"/>
    <property type="match status" value="1"/>
</dbReference>
<dbReference type="PANTHER" id="PTHR35526:SF3">
    <property type="entry name" value="ANTI-SIGMA-F FACTOR RSBW"/>
    <property type="match status" value="1"/>
</dbReference>
<keyword evidence="1" id="KW-0723">Serine/threonine-protein kinase</keyword>
<keyword evidence="1" id="KW-0418">Kinase</keyword>
<dbReference type="SUPFAM" id="SSF55874">
    <property type="entry name" value="ATPase domain of HSP90 chaperone/DNA topoisomerase II/histidine kinase"/>
    <property type="match status" value="1"/>
</dbReference>
<sequence>MGINALNSGELDMSLLAAPTAPGMMRSLMEFRLREWGMARNADDVYLVASELITNAVRSVPDREIRVRLVRECGAVVVGVWDPSDVMPVIRPLVEMTLDDVVPDARALDDGGTGGLGLPIVQALSVECGVTRTEPFGKWVWAKVAV</sequence>
<name>A0ABP8C0S5_9ACTN</name>
<proteinExistence type="predicted"/>
<feature type="domain" description="Histidine kinase/HSP90-like ATPase" evidence="2">
    <location>
        <begin position="24"/>
        <end position="142"/>
    </location>
</feature>
<keyword evidence="4" id="KW-1185">Reference proteome</keyword>
<dbReference type="InterPro" id="IPR050267">
    <property type="entry name" value="Anti-sigma-factor_SerPK"/>
</dbReference>
<dbReference type="EMBL" id="BAABAS010000006">
    <property type="protein sequence ID" value="GAA4231688.1"/>
    <property type="molecule type" value="Genomic_DNA"/>
</dbReference>
<comment type="caution">
    <text evidence="3">The sequence shown here is derived from an EMBL/GenBank/DDBJ whole genome shotgun (WGS) entry which is preliminary data.</text>
</comment>
<accession>A0ABP8C0S5</accession>
<evidence type="ECO:0000259" key="2">
    <source>
        <dbReference type="Pfam" id="PF13581"/>
    </source>
</evidence>
<dbReference type="Proteomes" id="UP001501710">
    <property type="component" value="Unassembled WGS sequence"/>
</dbReference>
<dbReference type="InterPro" id="IPR036890">
    <property type="entry name" value="HATPase_C_sf"/>
</dbReference>
<keyword evidence="1" id="KW-0808">Transferase</keyword>
<evidence type="ECO:0000313" key="4">
    <source>
        <dbReference type="Proteomes" id="UP001501710"/>
    </source>
</evidence>
<reference evidence="4" key="1">
    <citation type="journal article" date="2019" name="Int. J. Syst. Evol. Microbiol.">
        <title>The Global Catalogue of Microorganisms (GCM) 10K type strain sequencing project: providing services to taxonomists for standard genome sequencing and annotation.</title>
        <authorList>
            <consortium name="The Broad Institute Genomics Platform"/>
            <consortium name="The Broad Institute Genome Sequencing Center for Infectious Disease"/>
            <person name="Wu L."/>
            <person name="Ma J."/>
        </authorList>
    </citation>
    <scope>NUCLEOTIDE SEQUENCE [LARGE SCALE GENOMIC DNA]</scope>
    <source>
        <strain evidence="4">JCM 17440</strain>
    </source>
</reference>
<evidence type="ECO:0000256" key="1">
    <source>
        <dbReference type="ARBA" id="ARBA00022527"/>
    </source>
</evidence>
<dbReference type="Pfam" id="PF13581">
    <property type="entry name" value="HATPase_c_2"/>
    <property type="match status" value="1"/>
</dbReference>
<dbReference type="RefSeq" id="WP_344896093.1">
    <property type="nucleotide sequence ID" value="NZ_BAABAS010000006.1"/>
</dbReference>
<protein>
    <recommendedName>
        <fullName evidence="2">Histidine kinase/HSP90-like ATPase domain-containing protein</fullName>
    </recommendedName>
</protein>
<gene>
    <name evidence="3" type="ORF">GCM10022254_29580</name>
</gene>
<dbReference type="InterPro" id="IPR003594">
    <property type="entry name" value="HATPase_dom"/>
</dbReference>
<dbReference type="Gene3D" id="3.30.565.10">
    <property type="entry name" value="Histidine kinase-like ATPase, C-terminal domain"/>
    <property type="match status" value="1"/>
</dbReference>
<evidence type="ECO:0000313" key="3">
    <source>
        <dbReference type="EMBL" id="GAA4231688.1"/>
    </source>
</evidence>